<dbReference type="RefSeq" id="WP_066687645.1">
    <property type="nucleotide sequence ID" value="NZ_CP117025.1"/>
</dbReference>
<dbReference type="Gene3D" id="3.40.50.300">
    <property type="entry name" value="P-loop containing nucleotide triphosphate hydrolases"/>
    <property type="match status" value="1"/>
</dbReference>
<keyword evidence="9" id="KW-1185">Reference proteome</keyword>
<evidence type="ECO:0000256" key="5">
    <source>
        <dbReference type="ARBA" id="ARBA00023137"/>
    </source>
</evidence>
<dbReference type="EMBL" id="LQQO01000001">
    <property type="protein sequence ID" value="KZE18834.1"/>
    <property type="molecule type" value="Genomic_DNA"/>
</dbReference>
<dbReference type="CDD" id="cd05387">
    <property type="entry name" value="BY-kinase"/>
    <property type="match status" value="1"/>
</dbReference>
<keyword evidence="5" id="KW-0829">Tyrosine-protein kinase</keyword>
<dbReference type="PANTHER" id="PTHR32309">
    <property type="entry name" value="TYROSINE-PROTEIN KINASE"/>
    <property type="match status" value="1"/>
</dbReference>
<dbReference type="PANTHER" id="PTHR32309:SF31">
    <property type="entry name" value="CAPSULAR EXOPOLYSACCHARIDE FAMILY"/>
    <property type="match status" value="1"/>
</dbReference>
<organism evidence="8 9">
    <name type="scientific">Sphingomonas hankookensis</name>
    <dbReference type="NCBI Taxonomy" id="563996"/>
    <lineage>
        <taxon>Bacteria</taxon>
        <taxon>Pseudomonadati</taxon>
        <taxon>Pseudomonadota</taxon>
        <taxon>Alphaproteobacteria</taxon>
        <taxon>Sphingomonadales</taxon>
        <taxon>Sphingomonadaceae</taxon>
        <taxon>Sphingomonas</taxon>
    </lineage>
</organism>
<accession>A0ABR5YGJ3</accession>
<sequence>MRASLLERAADRWQLGPKPELPPVAMPDLPPPPPPVAAKPAARKMPPARIRPFDPARIDRERLAEAGMLVPGGPVTALAEEFRLVKRQLLTTAADIEKRDPQAARMVLVCSAQPGDGKTFCAINLALSLAAERDLQILLVDADFPKPDILDRLGIAASGQGLLDALGDPAIDVEALVIPTDVPQLSVLPAGKRTNADTELLRSDHAQDVLERLLSADPDRIVIFDSPPALAASPAAVLASLVGQTVLVVRADRSSESDLREAVALLDGCDDIQLLLNATTYRAEGARFGYYGQDKE</sequence>
<keyword evidence="4" id="KW-0067">ATP-binding</keyword>
<dbReference type="SUPFAM" id="SSF52540">
    <property type="entry name" value="P-loop containing nucleoside triphosphate hydrolases"/>
    <property type="match status" value="1"/>
</dbReference>
<proteinExistence type="predicted"/>
<feature type="region of interest" description="Disordered" evidence="6">
    <location>
        <begin position="1"/>
        <end position="51"/>
    </location>
</feature>
<evidence type="ECO:0000256" key="3">
    <source>
        <dbReference type="ARBA" id="ARBA00022777"/>
    </source>
</evidence>
<evidence type="ECO:0000256" key="4">
    <source>
        <dbReference type="ARBA" id="ARBA00022840"/>
    </source>
</evidence>
<comment type="caution">
    <text evidence="8">The sequence shown here is derived from an EMBL/GenBank/DDBJ whole genome shotgun (WGS) entry which is preliminary data.</text>
</comment>
<evidence type="ECO:0000256" key="2">
    <source>
        <dbReference type="ARBA" id="ARBA00022741"/>
    </source>
</evidence>
<keyword evidence="2" id="KW-0547">Nucleotide-binding</keyword>
<dbReference type="InterPro" id="IPR027417">
    <property type="entry name" value="P-loop_NTPase"/>
</dbReference>
<evidence type="ECO:0000313" key="8">
    <source>
        <dbReference type="EMBL" id="KZE18834.1"/>
    </source>
</evidence>
<dbReference type="Proteomes" id="UP000076609">
    <property type="component" value="Unassembled WGS sequence"/>
</dbReference>
<evidence type="ECO:0000313" key="9">
    <source>
        <dbReference type="Proteomes" id="UP000076609"/>
    </source>
</evidence>
<evidence type="ECO:0000256" key="1">
    <source>
        <dbReference type="ARBA" id="ARBA00022679"/>
    </source>
</evidence>
<feature type="compositionally biased region" description="Pro residues" evidence="6">
    <location>
        <begin position="19"/>
        <end position="37"/>
    </location>
</feature>
<feature type="domain" description="AAA" evidence="7">
    <location>
        <begin position="107"/>
        <end position="237"/>
    </location>
</feature>
<protein>
    <submittedName>
        <fullName evidence="8">Exopolysaccharide biosynthesis protein</fullName>
    </submittedName>
</protein>
<feature type="compositionally biased region" description="Low complexity" evidence="6">
    <location>
        <begin position="38"/>
        <end position="48"/>
    </location>
</feature>
<reference evidence="9" key="1">
    <citation type="submission" date="2016-01" db="EMBL/GenBank/DDBJ databases">
        <title>Draft genome of Chromobacterium sp. F49.</title>
        <authorList>
            <person name="Hong K.W."/>
        </authorList>
    </citation>
    <scope>NUCLEOTIDE SEQUENCE [LARGE SCALE GENOMIC DNA]</scope>
    <source>
        <strain evidence="9">CN3</strain>
    </source>
</reference>
<dbReference type="InterPro" id="IPR025669">
    <property type="entry name" value="AAA_dom"/>
</dbReference>
<gene>
    <name evidence="8" type="ORF">AVT10_02010</name>
</gene>
<dbReference type="InterPro" id="IPR005702">
    <property type="entry name" value="Wzc-like_C"/>
</dbReference>
<evidence type="ECO:0000259" key="7">
    <source>
        <dbReference type="Pfam" id="PF13614"/>
    </source>
</evidence>
<dbReference type="InterPro" id="IPR050445">
    <property type="entry name" value="Bact_polysacc_biosynth/exp"/>
</dbReference>
<keyword evidence="1" id="KW-0808">Transferase</keyword>
<name>A0ABR5YGJ3_9SPHN</name>
<keyword evidence="3" id="KW-0418">Kinase</keyword>
<dbReference type="Pfam" id="PF13614">
    <property type="entry name" value="AAA_31"/>
    <property type="match status" value="1"/>
</dbReference>
<evidence type="ECO:0000256" key="6">
    <source>
        <dbReference type="SAM" id="MobiDB-lite"/>
    </source>
</evidence>